<protein>
    <submittedName>
        <fullName evidence="1">Uncharacterized protein</fullName>
    </submittedName>
</protein>
<evidence type="ECO:0000313" key="1">
    <source>
        <dbReference type="EMBL" id="CAB4150519.1"/>
    </source>
</evidence>
<sequence length="65" mass="7136">MTTSEMTAFAATCTVNQMVEKFLALEAAGDQVTTDALVAILRPRFAKYNPGFIGKPERRRRAVAC</sequence>
<organism evidence="1">
    <name type="scientific">uncultured Caudovirales phage</name>
    <dbReference type="NCBI Taxonomy" id="2100421"/>
    <lineage>
        <taxon>Viruses</taxon>
        <taxon>Duplodnaviria</taxon>
        <taxon>Heunggongvirae</taxon>
        <taxon>Uroviricota</taxon>
        <taxon>Caudoviricetes</taxon>
        <taxon>Peduoviridae</taxon>
        <taxon>Maltschvirus</taxon>
        <taxon>Maltschvirus maltsch</taxon>
    </lineage>
</organism>
<gene>
    <name evidence="1" type="ORF">UFOVP567_45</name>
</gene>
<dbReference type="EMBL" id="LR796544">
    <property type="protein sequence ID" value="CAB4150519.1"/>
    <property type="molecule type" value="Genomic_DNA"/>
</dbReference>
<reference evidence="1" key="1">
    <citation type="submission" date="2020-04" db="EMBL/GenBank/DDBJ databases">
        <authorList>
            <person name="Chiriac C."/>
            <person name="Salcher M."/>
            <person name="Ghai R."/>
            <person name="Kavagutti S V."/>
        </authorList>
    </citation>
    <scope>NUCLEOTIDE SEQUENCE</scope>
</reference>
<proteinExistence type="predicted"/>
<accession>A0A6J5N3T7</accession>
<name>A0A6J5N3T7_9CAUD</name>